<dbReference type="HOGENOM" id="CLU_2903005_0_0_12"/>
<evidence type="ECO:0000313" key="2">
    <source>
        <dbReference type="Proteomes" id="UP000009223"/>
    </source>
</evidence>
<reference evidence="2" key="1">
    <citation type="submission" date="2009-12" db="EMBL/GenBank/DDBJ databases">
        <title>Complete sequence of Treponema primitia strain ZAS-2.</title>
        <authorList>
            <person name="Tetu S.G."/>
            <person name="Matson E."/>
            <person name="Ren Q."/>
            <person name="Seshadri R."/>
            <person name="Elbourne L."/>
            <person name="Hassan K.A."/>
            <person name="Durkin A."/>
            <person name="Radune D."/>
            <person name="Mohamoud Y."/>
            <person name="Shay R."/>
            <person name="Jin S."/>
            <person name="Zhang X."/>
            <person name="Lucey K."/>
            <person name="Ballor N.R."/>
            <person name="Ottesen E."/>
            <person name="Rosenthal R."/>
            <person name="Allen A."/>
            <person name="Leadbetter J.R."/>
            <person name="Paulsen I.T."/>
        </authorList>
    </citation>
    <scope>NUCLEOTIDE SEQUENCE [LARGE SCALE GENOMIC DNA]</scope>
    <source>
        <strain evidence="2">ATCC BAA-887 / DSM 12427 / ZAS-2</strain>
    </source>
</reference>
<name>F5YPV8_TREPZ</name>
<accession>F5YPV8</accession>
<dbReference type="AlphaFoldDB" id="F5YPV8"/>
<keyword evidence="2" id="KW-1185">Reference proteome</keyword>
<organism evidence="1 2">
    <name type="scientific">Treponema primitia (strain ATCC BAA-887 / DSM 12427 / ZAS-2)</name>
    <dbReference type="NCBI Taxonomy" id="545694"/>
    <lineage>
        <taxon>Bacteria</taxon>
        <taxon>Pseudomonadati</taxon>
        <taxon>Spirochaetota</taxon>
        <taxon>Spirochaetia</taxon>
        <taxon>Spirochaetales</taxon>
        <taxon>Treponemataceae</taxon>
        <taxon>Treponema</taxon>
    </lineage>
</organism>
<proteinExistence type="predicted"/>
<gene>
    <name evidence="1" type="ordered locus">TREPR_2834</name>
</gene>
<reference evidence="1 2" key="2">
    <citation type="journal article" date="2011" name="ISME J.">
        <title>RNA-seq reveals cooperative metabolic interactions between two termite-gut spirochete species in co-culture.</title>
        <authorList>
            <person name="Rosenthal A.Z."/>
            <person name="Matson E.G."/>
            <person name="Eldar A."/>
            <person name="Leadbetter J.R."/>
        </authorList>
    </citation>
    <scope>NUCLEOTIDE SEQUENCE [LARGE SCALE GENOMIC DNA]</scope>
    <source>
        <strain evidence="2">ATCC BAA-887 / DSM 12427 / ZAS-2</strain>
    </source>
</reference>
<evidence type="ECO:0008006" key="3">
    <source>
        <dbReference type="Google" id="ProtNLM"/>
    </source>
</evidence>
<evidence type="ECO:0000313" key="1">
    <source>
        <dbReference type="EMBL" id="AEF83650.1"/>
    </source>
</evidence>
<dbReference type="EMBL" id="CP001843">
    <property type="protein sequence ID" value="AEF83650.1"/>
    <property type="molecule type" value="Genomic_DNA"/>
</dbReference>
<dbReference type="KEGG" id="tpi:TREPR_2834"/>
<sequence>MRLTNALGVEVRDLFSPENPVAADIKGIVDKLTVDMASLVNSSLELMGKVPDKESSPQGKKR</sequence>
<protein>
    <recommendedName>
        <fullName evidence="3">Transcriptional regulator</fullName>
    </recommendedName>
</protein>
<dbReference type="Proteomes" id="UP000009223">
    <property type="component" value="Chromosome"/>
</dbReference>